<accession>A0A285C0Q0</accession>
<feature type="region of interest" description="Disordered" evidence="1">
    <location>
        <begin position="58"/>
        <end position="118"/>
    </location>
</feature>
<organism evidence="3 4">
    <name type="scientific">Nitrosomonas ureae</name>
    <dbReference type="NCBI Taxonomy" id="44577"/>
    <lineage>
        <taxon>Bacteria</taxon>
        <taxon>Pseudomonadati</taxon>
        <taxon>Pseudomonadota</taxon>
        <taxon>Betaproteobacteria</taxon>
        <taxon>Nitrosomonadales</taxon>
        <taxon>Nitrosomonadaceae</taxon>
        <taxon>Nitrosomonas</taxon>
    </lineage>
</organism>
<protein>
    <recommendedName>
        <fullName evidence="5">Outer membrane biosynthesis protein TonB</fullName>
    </recommendedName>
</protein>
<keyword evidence="2" id="KW-1133">Transmembrane helix</keyword>
<dbReference type="AlphaFoldDB" id="A0A285C0Q0"/>
<sequence length="292" mass="32658">MASSRSKEVRLWWPLPLAALIWLLVIWGLGFFLSLPEVEIETPPPIAASFIDLEESKDANNSLPASQPSAPAPQPEKPKMAETQPPPKAPPTPAQPPPSRPPIKPKAAEKPNKPQAPIPAQEVARMKTPPEPPADTPTDLSEYINQAKARRHAAEGIFDSQESAASSSTAKQPTADEIRMANVRRNLQNPGTSGIFQILRIGPRTAEFSFRAWTTGQTNPRLQMIRVEAGTDGDIERAIIRRMIQLIREYYKEDFNWESHRLHRVVVLSARERDTAGLEDFLMREFFINPSR</sequence>
<evidence type="ECO:0000313" key="4">
    <source>
        <dbReference type="Proteomes" id="UP000242498"/>
    </source>
</evidence>
<feature type="region of interest" description="Disordered" evidence="1">
    <location>
        <begin position="150"/>
        <end position="176"/>
    </location>
</feature>
<evidence type="ECO:0008006" key="5">
    <source>
        <dbReference type="Google" id="ProtNLM"/>
    </source>
</evidence>
<gene>
    <name evidence="3" type="ORF">SAMN06296273_2505</name>
</gene>
<feature type="compositionally biased region" description="Polar residues" evidence="1">
    <location>
        <begin position="160"/>
        <end position="172"/>
    </location>
</feature>
<proteinExistence type="predicted"/>
<evidence type="ECO:0000313" key="3">
    <source>
        <dbReference type="EMBL" id="SNX61049.1"/>
    </source>
</evidence>
<dbReference type="RefSeq" id="WP_096293809.1">
    <property type="nucleotide sequence ID" value="NZ_LT907782.1"/>
</dbReference>
<evidence type="ECO:0000256" key="2">
    <source>
        <dbReference type="SAM" id="Phobius"/>
    </source>
</evidence>
<name>A0A285C0Q0_9PROT</name>
<feature type="transmembrane region" description="Helical" evidence="2">
    <location>
        <begin position="12"/>
        <end position="35"/>
    </location>
</feature>
<evidence type="ECO:0000256" key="1">
    <source>
        <dbReference type="SAM" id="MobiDB-lite"/>
    </source>
</evidence>
<dbReference type="EMBL" id="LT907782">
    <property type="protein sequence ID" value="SNX61049.1"/>
    <property type="molecule type" value="Genomic_DNA"/>
</dbReference>
<keyword evidence="2" id="KW-0812">Transmembrane</keyword>
<feature type="compositionally biased region" description="Pro residues" evidence="1">
    <location>
        <begin position="84"/>
        <end position="104"/>
    </location>
</feature>
<dbReference type="OrthoDB" id="8559866at2"/>
<reference evidence="3 4" key="1">
    <citation type="submission" date="2017-08" db="EMBL/GenBank/DDBJ databases">
        <authorList>
            <person name="de Groot N.N."/>
        </authorList>
    </citation>
    <scope>NUCLEOTIDE SEQUENCE [LARGE SCALE GENOMIC DNA]</scope>
    <source>
        <strain evidence="3 4">Nm15</strain>
    </source>
</reference>
<dbReference type="Proteomes" id="UP000242498">
    <property type="component" value="Chromosome I"/>
</dbReference>
<keyword evidence="2" id="KW-0472">Membrane</keyword>